<name>A1S313_SHEAM</name>
<dbReference type="InterPro" id="IPR002173">
    <property type="entry name" value="Carboh/pur_kinase_PfkB_CS"/>
</dbReference>
<dbReference type="Gene3D" id="3.40.1190.20">
    <property type="match status" value="1"/>
</dbReference>
<dbReference type="GO" id="GO:0016301">
    <property type="term" value="F:kinase activity"/>
    <property type="evidence" value="ECO:0007669"/>
    <property type="project" value="UniProtKB-KW"/>
</dbReference>
<dbReference type="GO" id="GO:0005524">
    <property type="term" value="F:ATP binding"/>
    <property type="evidence" value="ECO:0007669"/>
    <property type="project" value="UniProtKB-KW"/>
</dbReference>
<dbReference type="EMBL" id="CP000507">
    <property type="protein sequence ID" value="ABL98769.1"/>
    <property type="molecule type" value="Genomic_DNA"/>
</dbReference>
<organism evidence="7 8">
    <name type="scientific">Shewanella amazonensis (strain ATCC BAA-1098 / SB2B)</name>
    <dbReference type="NCBI Taxonomy" id="326297"/>
    <lineage>
        <taxon>Bacteria</taxon>
        <taxon>Pseudomonadati</taxon>
        <taxon>Pseudomonadota</taxon>
        <taxon>Gammaproteobacteria</taxon>
        <taxon>Alteromonadales</taxon>
        <taxon>Shewanellaceae</taxon>
        <taxon>Shewanella</taxon>
    </lineage>
</organism>
<dbReference type="InterPro" id="IPR029056">
    <property type="entry name" value="Ribokinase-like"/>
</dbReference>
<dbReference type="CDD" id="cd01167">
    <property type="entry name" value="bac_FRK"/>
    <property type="match status" value="1"/>
</dbReference>
<dbReference type="OrthoDB" id="9779730at2"/>
<evidence type="ECO:0000256" key="5">
    <source>
        <dbReference type="ARBA" id="ARBA00022840"/>
    </source>
</evidence>
<dbReference type="STRING" id="326297.Sama_0561"/>
<accession>A1S313</accession>
<keyword evidence="2" id="KW-0808">Transferase</keyword>
<evidence type="ECO:0000256" key="2">
    <source>
        <dbReference type="ARBA" id="ARBA00022679"/>
    </source>
</evidence>
<evidence type="ECO:0000259" key="6">
    <source>
        <dbReference type="Pfam" id="PF00294"/>
    </source>
</evidence>
<sequence>MSKRVLCFGEALIDFLCTGSDEDDGLMLPCYRQYPGGAPANAAVAVAKLGGQARFAGLVGKDTFGDFLANSLVRYGVDISLLGRHSSAPTSLAFVHLNDDGDRSFSFYRDGGADTLFDASVAEASWFENTAVLHLCSNTLTTAQSAEATLTMADRAVAAGLAVSVDVNLRHNLWQGGAACKATVMSLVHKAHVLKFAQEELEYLAGSEPQGFIQQLLDSGCKLLLITDGGNPIRAFTGKQCLTLPVPKMDVVDTTAGGDGFIGGLLHRIARDGLDTLLESETTFKDALGFAIGCGALAVSRPGAFPALPGLAEAEAFQASMGDVLHTISVDDSRLPKPCQRSW</sequence>
<gene>
    <name evidence="7" type="ordered locus">Sama_0561</name>
</gene>
<dbReference type="Proteomes" id="UP000009175">
    <property type="component" value="Chromosome"/>
</dbReference>
<evidence type="ECO:0000313" key="7">
    <source>
        <dbReference type="EMBL" id="ABL98769.1"/>
    </source>
</evidence>
<protein>
    <submittedName>
        <fullName evidence="7">Carbohydrate kinase, PfkB family</fullName>
    </submittedName>
</protein>
<keyword evidence="8" id="KW-1185">Reference proteome</keyword>
<feature type="domain" description="Carbohydrate kinase PfkB" evidence="6">
    <location>
        <begin position="3"/>
        <end position="305"/>
    </location>
</feature>
<evidence type="ECO:0000256" key="1">
    <source>
        <dbReference type="ARBA" id="ARBA00010688"/>
    </source>
</evidence>
<keyword evidence="5" id="KW-0067">ATP-binding</keyword>
<evidence type="ECO:0000256" key="3">
    <source>
        <dbReference type="ARBA" id="ARBA00022741"/>
    </source>
</evidence>
<dbReference type="eggNOG" id="COG0524">
    <property type="taxonomic scope" value="Bacteria"/>
</dbReference>
<dbReference type="InterPro" id="IPR050306">
    <property type="entry name" value="PfkB_Carbo_kinase"/>
</dbReference>
<dbReference type="AlphaFoldDB" id="A1S313"/>
<dbReference type="InterPro" id="IPR011611">
    <property type="entry name" value="PfkB_dom"/>
</dbReference>
<keyword evidence="3" id="KW-0547">Nucleotide-binding</keyword>
<keyword evidence="4 7" id="KW-0418">Kinase</keyword>
<comment type="similarity">
    <text evidence="1">Belongs to the carbohydrate kinase PfkB family.</text>
</comment>
<evidence type="ECO:0000313" key="8">
    <source>
        <dbReference type="Proteomes" id="UP000009175"/>
    </source>
</evidence>
<dbReference type="SUPFAM" id="SSF53613">
    <property type="entry name" value="Ribokinase-like"/>
    <property type="match status" value="1"/>
</dbReference>
<dbReference type="RefSeq" id="WP_011758679.1">
    <property type="nucleotide sequence ID" value="NC_008700.1"/>
</dbReference>
<dbReference type="PROSITE" id="PS00584">
    <property type="entry name" value="PFKB_KINASES_2"/>
    <property type="match status" value="1"/>
</dbReference>
<dbReference type="PANTHER" id="PTHR43085">
    <property type="entry name" value="HEXOKINASE FAMILY MEMBER"/>
    <property type="match status" value="1"/>
</dbReference>
<dbReference type="KEGG" id="saz:Sama_0561"/>
<reference evidence="7 8" key="1">
    <citation type="submission" date="2006-12" db="EMBL/GenBank/DDBJ databases">
        <title>Complete sequence of Shewanella amazonensis SB2B.</title>
        <authorList>
            <consortium name="US DOE Joint Genome Institute"/>
            <person name="Copeland A."/>
            <person name="Lucas S."/>
            <person name="Lapidus A."/>
            <person name="Barry K."/>
            <person name="Detter J.C."/>
            <person name="Glavina del Rio T."/>
            <person name="Hammon N."/>
            <person name="Israni S."/>
            <person name="Dalin E."/>
            <person name="Tice H."/>
            <person name="Pitluck S."/>
            <person name="Munk A.C."/>
            <person name="Brettin T."/>
            <person name="Bruce D."/>
            <person name="Han C."/>
            <person name="Tapia R."/>
            <person name="Gilna P."/>
            <person name="Schmutz J."/>
            <person name="Larimer F."/>
            <person name="Land M."/>
            <person name="Hauser L."/>
            <person name="Kyrpides N."/>
            <person name="Mikhailova N."/>
            <person name="Fredrickson J."/>
            <person name="Richardson P."/>
        </authorList>
    </citation>
    <scope>NUCLEOTIDE SEQUENCE [LARGE SCALE GENOMIC DNA]</scope>
    <source>
        <strain evidence="8">ATCC BAA-1098 / SB2B</strain>
    </source>
</reference>
<dbReference type="PANTHER" id="PTHR43085:SF1">
    <property type="entry name" value="PSEUDOURIDINE KINASE-RELATED"/>
    <property type="match status" value="1"/>
</dbReference>
<proteinExistence type="inferred from homology"/>
<dbReference type="HOGENOM" id="CLU_027634_6_1_6"/>
<evidence type="ECO:0000256" key="4">
    <source>
        <dbReference type="ARBA" id="ARBA00022777"/>
    </source>
</evidence>
<dbReference type="Pfam" id="PF00294">
    <property type="entry name" value="PfkB"/>
    <property type="match status" value="1"/>
</dbReference>